<sequence length="66" mass="7350">MDLISQRGVRISEIEAAVREMGSLKAPGPENQPDGFSGVFFQKYWDQVKDSVCSVVKDFFEGSAKH</sequence>
<protein>
    <submittedName>
        <fullName evidence="1">Uncharacterized protein</fullName>
    </submittedName>
</protein>
<keyword evidence="2" id="KW-1185">Reference proteome</keyword>
<evidence type="ECO:0000313" key="1">
    <source>
        <dbReference type="EMBL" id="KAF7146701.1"/>
    </source>
</evidence>
<reference evidence="1" key="1">
    <citation type="submission" date="2019-11" db="EMBL/GenBank/DDBJ databases">
        <authorList>
            <person name="Liu Y."/>
            <person name="Hou J."/>
            <person name="Li T.-Q."/>
            <person name="Guan C.-H."/>
            <person name="Wu X."/>
            <person name="Wu H.-Z."/>
            <person name="Ling F."/>
            <person name="Zhang R."/>
            <person name="Shi X.-G."/>
            <person name="Ren J.-P."/>
            <person name="Chen E.-F."/>
            <person name="Sun J.-M."/>
        </authorList>
    </citation>
    <scope>NUCLEOTIDE SEQUENCE</scope>
    <source>
        <strain evidence="1">Adult_tree_wgs_1</strain>
        <tissue evidence="1">Leaves</tissue>
    </source>
</reference>
<proteinExistence type="predicted"/>
<dbReference type="Proteomes" id="UP000626092">
    <property type="component" value="Unassembled WGS sequence"/>
</dbReference>
<comment type="caution">
    <text evidence="1">The sequence shown here is derived from an EMBL/GenBank/DDBJ whole genome shotgun (WGS) entry which is preliminary data.</text>
</comment>
<gene>
    <name evidence="1" type="ORF">RHSIM_Rhsim04G0051600</name>
</gene>
<evidence type="ECO:0000313" key="2">
    <source>
        <dbReference type="Proteomes" id="UP000626092"/>
    </source>
</evidence>
<dbReference type="AlphaFoldDB" id="A0A834H4C9"/>
<dbReference type="EMBL" id="WJXA01000004">
    <property type="protein sequence ID" value="KAF7146701.1"/>
    <property type="molecule type" value="Genomic_DNA"/>
</dbReference>
<accession>A0A834H4C9</accession>
<dbReference type="OrthoDB" id="1730677at2759"/>
<name>A0A834H4C9_RHOSS</name>
<organism evidence="1 2">
    <name type="scientific">Rhododendron simsii</name>
    <name type="common">Sims's rhododendron</name>
    <dbReference type="NCBI Taxonomy" id="118357"/>
    <lineage>
        <taxon>Eukaryota</taxon>
        <taxon>Viridiplantae</taxon>
        <taxon>Streptophyta</taxon>
        <taxon>Embryophyta</taxon>
        <taxon>Tracheophyta</taxon>
        <taxon>Spermatophyta</taxon>
        <taxon>Magnoliopsida</taxon>
        <taxon>eudicotyledons</taxon>
        <taxon>Gunneridae</taxon>
        <taxon>Pentapetalae</taxon>
        <taxon>asterids</taxon>
        <taxon>Ericales</taxon>
        <taxon>Ericaceae</taxon>
        <taxon>Ericoideae</taxon>
        <taxon>Rhodoreae</taxon>
        <taxon>Rhododendron</taxon>
    </lineage>
</organism>